<evidence type="ECO:0000256" key="1">
    <source>
        <dbReference type="ARBA" id="ARBA00004761"/>
    </source>
</evidence>
<accession>A0A1H1P7D9</accession>
<comment type="similarity">
    <text evidence="2 9">Belongs to the gluconokinase GntK/GntV family.</text>
</comment>
<evidence type="ECO:0000256" key="3">
    <source>
        <dbReference type="ARBA" id="ARBA00012054"/>
    </source>
</evidence>
<dbReference type="GO" id="GO:0005524">
    <property type="term" value="F:ATP binding"/>
    <property type="evidence" value="ECO:0007669"/>
    <property type="project" value="UniProtKB-KW"/>
</dbReference>
<dbReference type="Proteomes" id="UP000182126">
    <property type="component" value="Chromosome I"/>
</dbReference>
<keyword evidence="5 9" id="KW-0547">Nucleotide-binding</keyword>
<dbReference type="CDD" id="cd02021">
    <property type="entry name" value="GntK"/>
    <property type="match status" value="1"/>
</dbReference>
<evidence type="ECO:0000256" key="5">
    <source>
        <dbReference type="ARBA" id="ARBA00022741"/>
    </source>
</evidence>
<keyword evidence="7 9" id="KW-0067">ATP-binding</keyword>
<evidence type="ECO:0000313" key="11">
    <source>
        <dbReference type="Proteomes" id="UP000182126"/>
    </source>
</evidence>
<gene>
    <name evidence="10" type="ORF">SAMN04489809_1018</name>
</gene>
<evidence type="ECO:0000256" key="6">
    <source>
        <dbReference type="ARBA" id="ARBA00022777"/>
    </source>
</evidence>
<dbReference type="Gene3D" id="3.40.50.300">
    <property type="entry name" value="P-loop containing nucleotide triphosphate hydrolases"/>
    <property type="match status" value="1"/>
</dbReference>
<dbReference type="RefSeq" id="WP_060921484.1">
    <property type="nucleotide sequence ID" value="NZ_LT629770.1"/>
</dbReference>
<comment type="pathway">
    <text evidence="1">Carbohydrate acid metabolism.</text>
</comment>
<dbReference type="GeneID" id="36301343"/>
<evidence type="ECO:0000256" key="2">
    <source>
        <dbReference type="ARBA" id="ARBA00008420"/>
    </source>
</evidence>
<dbReference type="GO" id="GO:0046316">
    <property type="term" value="F:gluconokinase activity"/>
    <property type="evidence" value="ECO:0007669"/>
    <property type="project" value="UniProtKB-EC"/>
</dbReference>
<reference evidence="10 11" key="1">
    <citation type="submission" date="2016-10" db="EMBL/GenBank/DDBJ databases">
        <authorList>
            <person name="de Groot N.N."/>
        </authorList>
    </citation>
    <scope>NUCLEOTIDE SEQUENCE [LARGE SCALE GENOMIC DNA]</scope>
    <source>
        <strain evidence="10 11">DSM 15019</strain>
    </source>
</reference>
<keyword evidence="6 9" id="KW-0418">Kinase</keyword>
<evidence type="ECO:0000256" key="9">
    <source>
        <dbReference type="RuleBase" id="RU363066"/>
    </source>
</evidence>
<evidence type="ECO:0000313" key="10">
    <source>
        <dbReference type="EMBL" id="SDS07208.1"/>
    </source>
</evidence>
<dbReference type="Pfam" id="PF13671">
    <property type="entry name" value="AAA_33"/>
    <property type="match status" value="1"/>
</dbReference>
<dbReference type="GO" id="GO:0005737">
    <property type="term" value="C:cytoplasm"/>
    <property type="evidence" value="ECO:0007669"/>
    <property type="project" value="TreeGrafter"/>
</dbReference>
<comment type="catalytic activity">
    <reaction evidence="8 9">
        <text>D-gluconate + ATP = 6-phospho-D-gluconate + ADP + H(+)</text>
        <dbReference type="Rhea" id="RHEA:19433"/>
        <dbReference type="ChEBI" id="CHEBI:15378"/>
        <dbReference type="ChEBI" id="CHEBI:18391"/>
        <dbReference type="ChEBI" id="CHEBI:30616"/>
        <dbReference type="ChEBI" id="CHEBI:58759"/>
        <dbReference type="ChEBI" id="CHEBI:456216"/>
        <dbReference type="EC" id="2.7.1.12"/>
    </reaction>
</comment>
<dbReference type="EMBL" id="LT629770">
    <property type="protein sequence ID" value="SDS07208.1"/>
    <property type="molecule type" value="Genomic_DNA"/>
</dbReference>
<dbReference type="AlphaFoldDB" id="A0A1H1P7D9"/>
<dbReference type="NCBIfam" id="TIGR01313">
    <property type="entry name" value="therm_gnt_kin"/>
    <property type="match status" value="1"/>
</dbReference>
<evidence type="ECO:0000256" key="7">
    <source>
        <dbReference type="ARBA" id="ARBA00022840"/>
    </source>
</evidence>
<evidence type="ECO:0000256" key="8">
    <source>
        <dbReference type="ARBA" id="ARBA00048090"/>
    </source>
</evidence>
<keyword evidence="4 9" id="KW-0808">Transferase</keyword>
<dbReference type="InterPro" id="IPR006001">
    <property type="entry name" value="Therm_gnt_kin"/>
</dbReference>
<dbReference type="PANTHER" id="PTHR43442:SF3">
    <property type="entry name" value="GLUCONOKINASE-RELATED"/>
    <property type="match status" value="1"/>
</dbReference>
<proteinExistence type="inferred from homology"/>
<dbReference type="PANTHER" id="PTHR43442">
    <property type="entry name" value="GLUCONOKINASE-RELATED"/>
    <property type="match status" value="1"/>
</dbReference>
<dbReference type="InterPro" id="IPR027417">
    <property type="entry name" value="P-loop_NTPase"/>
</dbReference>
<name>A0A1H1P7D9_9MICO</name>
<dbReference type="GO" id="GO:0005975">
    <property type="term" value="P:carbohydrate metabolic process"/>
    <property type="evidence" value="ECO:0007669"/>
    <property type="project" value="InterPro"/>
</dbReference>
<organism evidence="10 11">
    <name type="scientific">Microbacterium paraoxydans</name>
    <dbReference type="NCBI Taxonomy" id="199592"/>
    <lineage>
        <taxon>Bacteria</taxon>
        <taxon>Bacillati</taxon>
        <taxon>Actinomycetota</taxon>
        <taxon>Actinomycetes</taxon>
        <taxon>Micrococcales</taxon>
        <taxon>Microbacteriaceae</taxon>
        <taxon>Microbacterium</taxon>
    </lineage>
</organism>
<protein>
    <recommendedName>
        <fullName evidence="3 9">Gluconokinase</fullName>
        <ecNumber evidence="3 9">2.7.1.12</ecNumber>
    </recommendedName>
</protein>
<dbReference type="EC" id="2.7.1.12" evidence="3 9"/>
<evidence type="ECO:0000256" key="4">
    <source>
        <dbReference type="ARBA" id="ARBA00022679"/>
    </source>
</evidence>
<dbReference type="SUPFAM" id="SSF52540">
    <property type="entry name" value="P-loop containing nucleoside triphosphate hydrolases"/>
    <property type="match status" value="1"/>
</dbReference>
<sequence>MSMRIVVMGPSGSGKSTVGAALAEDLGARFVDGDDLHPLTNVEKMAAGIALDDEDRTPWLRVVGRTLAAEAHIVVACSALRRRYRDAIRAEAPDAVFVELGVARETLARRVGGRSDHFMPASLLDSQLDAWEPLTDDESGLRVDAALPLRREVAAIRKALTAVTGAPGGAQSLR</sequence>